<name>A0AAE1C7D5_9PEZI</name>
<gene>
    <name evidence="3" type="ORF">B0T22DRAFT_304404</name>
</gene>
<dbReference type="Pfam" id="PF26061">
    <property type="entry name" value="DUF8021"/>
    <property type="match status" value="1"/>
</dbReference>
<reference evidence="3" key="1">
    <citation type="journal article" date="2023" name="Mol. Phylogenet. Evol.">
        <title>Genome-scale phylogeny and comparative genomics of the fungal order Sordariales.</title>
        <authorList>
            <person name="Hensen N."/>
            <person name="Bonometti L."/>
            <person name="Westerberg I."/>
            <person name="Brannstrom I.O."/>
            <person name="Guillou S."/>
            <person name="Cros-Aarteil S."/>
            <person name="Calhoun S."/>
            <person name="Haridas S."/>
            <person name="Kuo A."/>
            <person name="Mondo S."/>
            <person name="Pangilinan J."/>
            <person name="Riley R."/>
            <person name="LaButti K."/>
            <person name="Andreopoulos B."/>
            <person name="Lipzen A."/>
            <person name="Chen C."/>
            <person name="Yan M."/>
            <person name="Daum C."/>
            <person name="Ng V."/>
            <person name="Clum A."/>
            <person name="Steindorff A."/>
            <person name="Ohm R.A."/>
            <person name="Martin F."/>
            <person name="Silar P."/>
            <person name="Natvig D.O."/>
            <person name="Lalanne C."/>
            <person name="Gautier V."/>
            <person name="Ament-Velasquez S.L."/>
            <person name="Kruys A."/>
            <person name="Hutchinson M.I."/>
            <person name="Powell A.J."/>
            <person name="Barry K."/>
            <person name="Miller A.N."/>
            <person name="Grigoriev I.V."/>
            <person name="Debuchy R."/>
            <person name="Gladieux P."/>
            <person name="Hiltunen Thoren M."/>
            <person name="Johannesson H."/>
        </authorList>
    </citation>
    <scope>NUCLEOTIDE SEQUENCE</scope>
    <source>
        <strain evidence="3">CBS 314.62</strain>
    </source>
</reference>
<sequence length="288" mass="31395">MKMRLSPSHLPATTLALLLPLTNAECIRAALLETVDEYLQGLSMGQAGLLQNIADDFLNVENNKTIPIITGIIGNILKIDYNHTIVDLVSCATFTELVSSRSEKPWVIGTQIRHHPVDNTVYLIDSVVSTTGDWFFNASKTLHYMQNESWAPLGKPESRQTLLTAADAYLDMWTNATAEAAVPLDTPCDRLEGSAYTGQGLSNDTCRLNVPTNHTQKPNSGRRYVVDESVGAVSVLCVFEHMSPDAADSHLFRLEGGKLRFVHTITKMSSAGLGDPYPPRGGSIRGPA</sequence>
<proteinExistence type="predicted"/>
<dbReference type="AlphaFoldDB" id="A0AAE1C7D5"/>
<keyword evidence="4" id="KW-1185">Reference proteome</keyword>
<dbReference type="InterPro" id="IPR058334">
    <property type="entry name" value="DUF8021"/>
</dbReference>
<accession>A0AAE1C7D5</accession>
<feature type="chain" id="PRO_5042109368" description="DUF8021 domain-containing protein" evidence="1">
    <location>
        <begin position="25"/>
        <end position="288"/>
    </location>
</feature>
<comment type="caution">
    <text evidence="3">The sequence shown here is derived from an EMBL/GenBank/DDBJ whole genome shotgun (WGS) entry which is preliminary data.</text>
</comment>
<feature type="domain" description="DUF8021" evidence="2">
    <location>
        <begin position="157"/>
        <end position="266"/>
    </location>
</feature>
<dbReference type="EMBL" id="JAULSO010000007">
    <property type="protein sequence ID" value="KAK3681342.1"/>
    <property type="molecule type" value="Genomic_DNA"/>
</dbReference>
<keyword evidence="1" id="KW-0732">Signal</keyword>
<evidence type="ECO:0000259" key="2">
    <source>
        <dbReference type="Pfam" id="PF26061"/>
    </source>
</evidence>
<evidence type="ECO:0000313" key="3">
    <source>
        <dbReference type="EMBL" id="KAK3681342.1"/>
    </source>
</evidence>
<reference evidence="3" key="2">
    <citation type="submission" date="2023-06" db="EMBL/GenBank/DDBJ databases">
        <authorList>
            <consortium name="Lawrence Berkeley National Laboratory"/>
            <person name="Haridas S."/>
            <person name="Hensen N."/>
            <person name="Bonometti L."/>
            <person name="Westerberg I."/>
            <person name="Brannstrom I.O."/>
            <person name="Guillou S."/>
            <person name="Cros-Aarteil S."/>
            <person name="Calhoun S."/>
            <person name="Kuo A."/>
            <person name="Mondo S."/>
            <person name="Pangilinan J."/>
            <person name="Riley R."/>
            <person name="Labutti K."/>
            <person name="Andreopoulos B."/>
            <person name="Lipzen A."/>
            <person name="Chen C."/>
            <person name="Yanf M."/>
            <person name="Daum C."/>
            <person name="Ng V."/>
            <person name="Clum A."/>
            <person name="Steindorff A."/>
            <person name="Ohm R."/>
            <person name="Martin F."/>
            <person name="Silar P."/>
            <person name="Natvig D."/>
            <person name="Lalanne C."/>
            <person name="Gautier V."/>
            <person name="Ament-Velasquez S.L."/>
            <person name="Kruys A."/>
            <person name="Hutchinson M.I."/>
            <person name="Powell A.J."/>
            <person name="Barry K."/>
            <person name="Miller A.N."/>
            <person name="Grigoriev I.V."/>
            <person name="Debuchy R."/>
            <person name="Gladieux P."/>
            <person name="Thoren M.H."/>
            <person name="Johannesson H."/>
        </authorList>
    </citation>
    <scope>NUCLEOTIDE SEQUENCE</scope>
    <source>
        <strain evidence="3">CBS 314.62</strain>
    </source>
</reference>
<protein>
    <recommendedName>
        <fullName evidence="2">DUF8021 domain-containing protein</fullName>
    </recommendedName>
</protein>
<evidence type="ECO:0000313" key="4">
    <source>
        <dbReference type="Proteomes" id="UP001270362"/>
    </source>
</evidence>
<organism evidence="3 4">
    <name type="scientific">Podospora appendiculata</name>
    <dbReference type="NCBI Taxonomy" id="314037"/>
    <lineage>
        <taxon>Eukaryota</taxon>
        <taxon>Fungi</taxon>
        <taxon>Dikarya</taxon>
        <taxon>Ascomycota</taxon>
        <taxon>Pezizomycotina</taxon>
        <taxon>Sordariomycetes</taxon>
        <taxon>Sordariomycetidae</taxon>
        <taxon>Sordariales</taxon>
        <taxon>Podosporaceae</taxon>
        <taxon>Podospora</taxon>
    </lineage>
</organism>
<evidence type="ECO:0000256" key="1">
    <source>
        <dbReference type="SAM" id="SignalP"/>
    </source>
</evidence>
<dbReference type="Proteomes" id="UP001270362">
    <property type="component" value="Unassembled WGS sequence"/>
</dbReference>
<feature type="signal peptide" evidence="1">
    <location>
        <begin position="1"/>
        <end position="24"/>
    </location>
</feature>